<dbReference type="RefSeq" id="WP_038613484.1">
    <property type="nucleotide sequence ID" value="NZ_CP009215.1"/>
</dbReference>
<reference evidence="2 3" key="1">
    <citation type="submission" date="2014-08" db="EMBL/GenBank/DDBJ databases">
        <title>Complete genome sequence of Corynebacterium ureicelerivorans DSM 45051, a lipophilic and urea-splitting isolate from a blood culture of a septicaemia patient.</title>
        <authorList>
            <person name="Tippelt A."/>
            <person name="Albersmeier A."/>
            <person name="Brinkrolf K."/>
            <person name="Ruckert C."/>
            <person name="Tauch A."/>
        </authorList>
    </citation>
    <scope>NUCLEOTIDE SEQUENCE [LARGE SCALE GENOMIC DNA]</scope>
    <source>
        <strain evidence="2 3">IMMIB RIV-2301</strain>
    </source>
</reference>
<accession>A0A077HSS2</accession>
<organism evidence="2 3">
    <name type="scientific">Corynebacterium ureicelerivorans</name>
    <dbReference type="NCBI Taxonomy" id="401472"/>
    <lineage>
        <taxon>Bacteria</taxon>
        <taxon>Bacillati</taxon>
        <taxon>Actinomycetota</taxon>
        <taxon>Actinomycetes</taxon>
        <taxon>Mycobacteriales</taxon>
        <taxon>Corynebacteriaceae</taxon>
        <taxon>Corynebacterium</taxon>
    </lineage>
</organism>
<dbReference type="GO" id="GO:0051607">
    <property type="term" value="P:defense response to virus"/>
    <property type="evidence" value="ECO:0007669"/>
    <property type="project" value="UniProtKB-KW"/>
</dbReference>
<dbReference type="NCBIfam" id="TIGR02593">
    <property type="entry name" value="CRISPR_cas5"/>
    <property type="match status" value="1"/>
</dbReference>
<dbReference type="Gene3D" id="3.30.70.2660">
    <property type="match status" value="1"/>
</dbReference>
<sequence length="240" mass="26922">MTHSLLLLLKGPMQSWGDESRYKTRATATTPTKSGIVGLIAAAQGRRRTDDIEDLAKLRLAVRVDQSGSLLRDYQTAQPWQTRPHDPAQLVTRYFLSDAAFVAAVEHEDRALLEDFSEALRKPAYPLFMGRRSCPVHPGLVIGVEDSDNETALRNHKTWYATDIQKRQAPKEVSLALYRDANSAEPGAIPRQDVPLSFGPKHRRYGWRDVVRCHDVVLSNPQGVETSNSTDEFFEAVVRA</sequence>
<dbReference type="AlphaFoldDB" id="A0A077HSS2"/>
<dbReference type="InterPro" id="IPR010147">
    <property type="entry name" value="CRISPR-assoc_prot_CasD"/>
</dbReference>
<evidence type="ECO:0000313" key="3">
    <source>
        <dbReference type="Proteomes" id="UP000028939"/>
    </source>
</evidence>
<gene>
    <name evidence="2" type="ORF">CUREI_11235</name>
</gene>
<dbReference type="STRING" id="401472.CUREI_11235"/>
<dbReference type="GO" id="GO:0043571">
    <property type="term" value="P:maintenance of CRISPR repeat elements"/>
    <property type="evidence" value="ECO:0007669"/>
    <property type="project" value="InterPro"/>
</dbReference>
<dbReference type="Proteomes" id="UP000028939">
    <property type="component" value="Chromosome"/>
</dbReference>
<proteinExistence type="predicted"/>
<dbReference type="InterPro" id="IPR013422">
    <property type="entry name" value="CRISPR-assoc_prot_Cas5_N"/>
</dbReference>
<dbReference type="NCBIfam" id="TIGR01868">
    <property type="entry name" value="casD_Cas5e"/>
    <property type="match status" value="1"/>
</dbReference>
<dbReference type="GO" id="GO:0003723">
    <property type="term" value="F:RNA binding"/>
    <property type="evidence" value="ECO:0007669"/>
    <property type="project" value="InterPro"/>
</dbReference>
<protein>
    <submittedName>
        <fullName evidence="2">CRISPR-associated protein</fullName>
    </submittedName>
</protein>
<keyword evidence="1" id="KW-0051">Antiviral defense</keyword>
<dbReference type="CDD" id="cd09645">
    <property type="entry name" value="Cas5_I-E"/>
    <property type="match status" value="1"/>
</dbReference>
<name>A0A077HSS2_9CORY</name>
<dbReference type="EMBL" id="CP009215">
    <property type="protein sequence ID" value="AIL97752.1"/>
    <property type="molecule type" value="Genomic_DNA"/>
</dbReference>
<dbReference type="KEGG" id="cuv:CUREI_11235"/>
<dbReference type="Pfam" id="PF09704">
    <property type="entry name" value="Cas_Cas5d"/>
    <property type="match status" value="1"/>
</dbReference>
<evidence type="ECO:0000313" key="2">
    <source>
        <dbReference type="EMBL" id="AIL97752.1"/>
    </source>
</evidence>
<dbReference type="HOGENOM" id="CLU_084726_1_0_11"/>
<evidence type="ECO:0000256" key="1">
    <source>
        <dbReference type="ARBA" id="ARBA00023118"/>
    </source>
</evidence>
<dbReference type="OrthoDB" id="3189549at2"/>
<keyword evidence="3" id="KW-1185">Reference proteome</keyword>
<dbReference type="InterPro" id="IPR021124">
    <property type="entry name" value="CRISPR-assoc_prot_Cas5"/>
</dbReference>